<evidence type="ECO:0008006" key="4">
    <source>
        <dbReference type="Google" id="ProtNLM"/>
    </source>
</evidence>
<feature type="compositionally biased region" description="Acidic residues" evidence="1">
    <location>
        <begin position="137"/>
        <end position="157"/>
    </location>
</feature>
<gene>
    <name evidence="2" type="ORF">Q8F55_002628</name>
</gene>
<dbReference type="Proteomes" id="UP001565368">
    <property type="component" value="Unassembled WGS sequence"/>
</dbReference>
<keyword evidence="3" id="KW-1185">Reference proteome</keyword>
<comment type="caution">
    <text evidence="2">The sequence shown here is derived from an EMBL/GenBank/DDBJ whole genome shotgun (WGS) entry which is preliminary data.</text>
</comment>
<name>A0ABR3QBC8_9TREE</name>
<proteinExistence type="predicted"/>
<evidence type="ECO:0000256" key="1">
    <source>
        <dbReference type="SAM" id="MobiDB-lite"/>
    </source>
</evidence>
<sequence>MSAAASVLQNRGKESIVAQILGHLDWRSLLHASETCANLNDVVASSSALQLELRRAYYAVRDVDMRPDLLPNDELRRLVEVQRRWATVDPLRVDPLDLGAKVNLFRLMHGLLVVAWDEEGGEGAAGGDGSGGGSSGGEEEGSDDDTDVDDGDSDDSMADGAEFVEPMSTTIRVYDLSTLRDLPPEAPLETLRNWTFRPGFSFKTLQISPADNVLVLSSFDTETVDDGVMVEKSYGFYVLDPARAGLDLDDLGTDLFPHPQALHPVLKFNDLFDAPDPDDYDVESARQWADCDFNLTVEGTIVILGPQASSKMSVWDWRTGERVMDAEEDEEGRDVVDAWVPAYGRDMLAVGVSRYGGDDKDVDSADGVHVRWLVPGLEGDADTVACGQESLDLIGMPVELASEVRPAAIKWHLRFPMEAGSQWTTQLDTDADVAHRAGHPLLFIAAASETYGYAAMIRIDRLLGRLAQGARKPLALADWVDLADWSAWHDQGDVLASVYGLSAVLIQAPKEEDGENADDGRRRYTLRVANYGIGSPNHPTVLGSRHPDDQTPVEVVASETAWPITFGELQDTSRPPGDVFETGMLLDYEQMAAQKTRKTKNVKFSATRPWGYAAASREVSWPEEMGELYRVDMDAEHAVLAVGDGLVILSF</sequence>
<dbReference type="EMBL" id="JBBXJM010000002">
    <property type="protein sequence ID" value="KAL1411663.1"/>
    <property type="molecule type" value="Genomic_DNA"/>
</dbReference>
<feature type="compositionally biased region" description="Gly residues" evidence="1">
    <location>
        <begin position="122"/>
        <end position="136"/>
    </location>
</feature>
<reference evidence="2 3" key="1">
    <citation type="submission" date="2023-08" db="EMBL/GenBank/DDBJ databases">
        <title>Annotated Genome Sequence of Vanrija albida AlHP1.</title>
        <authorList>
            <person name="Herzog R."/>
        </authorList>
    </citation>
    <scope>NUCLEOTIDE SEQUENCE [LARGE SCALE GENOMIC DNA]</scope>
    <source>
        <strain evidence="2 3">AlHP1</strain>
    </source>
</reference>
<accession>A0ABR3QBC8</accession>
<dbReference type="RefSeq" id="XP_069211607.1">
    <property type="nucleotide sequence ID" value="XM_069351221.1"/>
</dbReference>
<evidence type="ECO:0000313" key="3">
    <source>
        <dbReference type="Proteomes" id="UP001565368"/>
    </source>
</evidence>
<protein>
    <recommendedName>
        <fullName evidence="4">F-box domain-containing protein</fullName>
    </recommendedName>
</protein>
<dbReference type="GeneID" id="95983671"/>
<evidence type="ECO:0000313" key="2">
    <source>
        <dbReference type="EMBL" id="KAL1411663.1"/>
    </source>
</evidence>
<organism evidence="2 3">
    <name type="scientific">Vanrija albida</name>
    <dbReference type="NCBI Taxonomy" id="181172"/>
    <lineage>
        <taxon>Eukaryota</taxon>
        <taxon>Fungi</taxon>
        <taxon>Dikarya</taxon>
        <taxon>Basidiomycota</taxon>
        <taxon>Agaricomycotina</taxon>
        <taxon>Tremellomycetes</taxon>
        <taxon>Trichosporonales</taxon>
        <taxon>Trichosporonaceae</taxon>
        <taxon>Vanrija</taxon>
    </lineage>
</organism>
<feature type="region of interest" description="Disordered" evidence="1">
    <location>
        <begin position="122"/>
        <end position="162"/>
    </location>
</feature>